<dbReference type="InterPro" id="IPR017972">
    <property type="entry name" value="Cyt_P450_CS"/>
</dbReference>
<dbReference type="GO" id="GO:0016705">
    <property type="term" value="F:oxidoreductase activity, acting on paired donors, with incorporation or reduction of molecular oxygen"/>
    <property type="evidence" value="ECO:0007669"/>
    <property type="project" value="InterPro"/>
</dbReference>
<organism evidence="3 4">
    <name type="scientific">Spirilliplanes yamanashiensis</name>
    <dbReference type="NCBI Taxonomy" id="42233"/>
    <lineage>
        <taxon>Bacteria</taxon>
        <taxon>Bacillati</taxon>
        <taxon>Actinomycetota</taxon>
        <taxon>Actinomycetes</taxon>
        <taxon>Micromonosporales</taxon>
        <taxon>Micromonosporaceae</taxon>
        <taxon>Spirilliplanes</taxon>
    </lineage>
</organism>
<gene>
    <name evidence="3" type="ORF">Sya03_13750</name>
</gene>
<keyword evidence="2" id="KW-0349">Heme</keyword>
<name>A0A8J4DIC8_9ACTN</name>
<evidence type="ECO:0000256" key="2">
    <source>
        <dbReference type="RuleBase" id="RU000461"/>
    </source>
</evidence>
<comment type="caution">
    <text evidence="3">The sequence shown here is derived from an EMBL/GenBank/DDBJ whole genome shotgun (WGS) entry which is preliminary data.</text>
</comment>
<dbReference type="Pfam" id="PF00067">
    <property type="entry name" value="p450"/>
    <property type="match status" value="1"/>
</dbReference>
<dbReference type="GO" id="GO:0005506">
    <property type="term" value="F:iron ion binding"/>
    <property type="evidence" value="ECO:0007669"/>
    <property type="project" value="InterPro"/>
</dbReference>
<evidence type="ECO:0000313" key="3">
    <source>
        <dbReference type="EMBL" id="GIJ02023.1"/>
    </source>
</evidence>
<proteinExistence type="inferred from homology"/>
<dbReference type="PRINTS" id="PR00385">
    <property type="entry name" value="P450"/>
</dbReference>
<dbReference type="AlphaFoldDB" id="A0A8J4DIC8"/>
<dbReference type="EMBL" id="BOOY01000007">
    <property type="protein sequence ID" value="GIJ02023.1"/>
    <property type="molecule type" value="Genomic_DNA"/>
</dbReference>
<dbReference type="Gene3D" id="1.10.630.10">
    <property type="entry name" value="Cytochrome P450"/>
    <property type="match status" value="1"/>
</dbReference>
<evidence type="ECO:0000313" key="4">
    <source>
        <dbReference type="Proteomes" id="UP000652013"/>
    </source>
</evidence>
<evidence type="ECO:0008006" key="5">
    <source>
        <dbReference type="Google" id="ProtNLM"/>
    </source>
</evidence>
<protein>
    <recommendedName>
        <fullName evidence="5">Cytochrome P450</fullName>
    </recommendedName>
</protein>
<dbReference type="GO" id="GO:0020037">
    <property type="term" value="F:heme binding"/>
    <property type="evidence" value="ECO:0007669"/>
    <property type="project" value="InterPro"/>
</dbReference>
<keyword evidence="2" id="KW-0503">Monooxygenase</keyword>
<dbReference type="InterPro" id="IPR036396">
    <property type="entry name" value="Cyt_P450_sf"/>
</dbReference>
<dbReference type="InterPro" id="IPR001128">
    <property type="entry name" value="Cyt_P450"/>
</dbReference>
<accession>A0A8J4DIC8</accession>
<dbReference type="InterPro" id="IPR002397">
    <property type="entry name" value="Cyt_P450_B"/>
</dbReference>
<comment type="similarity">
    <text evidence="1 2">Belongs to the cytochrome P450 family.</text>
</comment>
<keyword evidence="4" id="KW-1185">Reference proteome</keyword>
<dbReference type="GO" id="GO:0004497">
    <property type="term" value="F:monooxygenase activity"/>
    <property type="evidence" value="ECO:0007669"/>
    <property type="project" value="UniProtKB-KW"/>
</dbReference>
<keyword evidence="2" id="KW-0560">Oxidoreductase</keyword>
<dbReference type="PANTHER" id="PTHR46696:SF1">
    <property type="entry name" value="CYTOCHROME P450 YJIB-RELATED"/>
    <property type="match status" value="1"/>
</dbReference>
<evidence type="ECO:0000256" key="1">
    <source>
        <dbReference type="ARBA" id="ARBA00010617"/>
    </source>
</evidence>
<dbReference type="SUPFAM" id="SSF48264">
    <property type="entry name" value="Cytochrome P450"/>
    <property type="match status" value="1"/>
</dbReference>
<dbReference type="PANTHER" id="PTHR46696">
    <property type="entry name" value="P450, PUTATIVE (EUROFUNG)-RELATED"/>
    <property type="match status" value="1"/>
</dbReference>
<dbReference type="RefSeq" id="WP_203937347.1">
    <property type="nucleotide sequence ID" value="NZ_BAAAGJ010000005.1"/>
</dbReference>
<sequence length="397" mass="43384">MPADTPVDHKRKVDRGEMAPGCPVHAAGGDVWRVQDYATAKSLLRHADTRQAGFGVENVQRLQGRMRMPVLYRDGAEHREHRRQTAKYFTPKRVETAYRGLMDRLADEQCAELVRRGAADVSQLSFALAVAVAGEVIGLTEAGRGMARRLELFFADMEVDPGFRSPRALRRMWRTNTVMGTFYWRDVRPSINARRKERRDDLISHLIDEGCTNGEILGECVTFAAAGMITTREFITVAAWHLFDDPELRAAYTAGEEKQRHAILHEILRLEPVVGELLRWTTADLTVPGADGDVTIPAGAKLDISVAAANLDTAAVGDDPGALCPARPLADGVGDAGLSFGDGPHRCPGAYIAIQETDIFLSKLFALPGLRMVAPPTAELRPAIGSYEVVGLHVALG</sequence>
<dbReference type="CDD" id="cd00302">
    <property type="entry name" value="cytochrome_P450"/>
    <property type="match status" value="1"/>
</dbReference>
<dbReference type="Proteomes" id="UP000652013">
    <property type="component" value="Unassembled WGS sequence"/>
</dbReference>
<dbReference type="PROSITE" id="PS00086">
    <property type="entry name" value="CYTOCHROME_P450"/>
    <property type="match status" value="1"/>
</dbReference>
<reference evidence="3" key="1">
    <citation type="submission" date="2021-01" db="EMBL/GenBank/DDBJ databases">
        <title>Whole genome shotgun sequence of Spirilliplanes yamanashiensis NBRC 15828.</title>
        <authorList>
            <person name="Komaki H."/>
            <person name="Tamura T."/>
        </authorList>
    </citation>
    <scope>NUCLEOTIDE SEQUENCE</scope>
    <source>
        <strain evidence="3">NBRC 15828</strain>
    </source>
</reference>
<dbReference type="PRINTS" id="PR00359">
    <property type="entry name" value="BP450"/>
</dbReference>
<keyword evidence="2" id="KW-0479">Metal-binding</keyword>
<keyword evidence="2" id="KW-0408">Iron</keyword>